<feature type="domain" description="HD" evidence="1">
    <location>
        <begin position="30"/>
        <end position="130"/>
    </location>
</feature>
<evidence type="ECO:0000313" key="2">
    <source>
        <dbReference type="EMBL" id="SES76137.1"/>
    </source>
</evidence>
<dbReference type="InterPro" id="IPR003607">
    <property type="entry name" value="HD/PDEase_dom"/>
</dbReference>
<dbReference type="CDD" id="cd00077">
    <property type="entry name" value="HDc"/>
    <property type="match status" value="1"/>
</dbReference>
<gene>
    <name evidence="2" type="ORF">SAMN05444285_1027</name>
</gene>
<dbReference type="PANTHER" id="PTHR33594">
    <property type="entry name" value="SUPERFAMILY HYDROLASE, PUTATIVE (AFU_ORTHOLOGUE AFUA_1G03035)-RELATED"/>
    <property type="match status" value="1"/>
</dbReference>
<dbReference type="Gene3D" id="1.20.58.1910">
    <property type="match status" value="1"/>
</dbReference>
<accession>A0A1H9Z3X9</accession>
<evidence type="ECO:0000313" key="3">
    <source>
        <dbReference type="Proteomes" id="UP000181981"/>
    </source>
</evidence>
<proteinExistence type="predicted"/>
<name>A0A1H9Z3X9_9BACT</name>
<dbReference type="OrthoDB" id="9797344at2"/>
<evidence type="ECO:0000259" key="1">
    <source>
        <dbReference type="PROSITE" id="PS51831"/>
    </source>
</evidence>
<dbReference type="Proteomes" id="UP000181981">
    <property type="component" value="Unassembled WGS sequence"/>
</dbReference>
<dbReference type="AlphaFoldDB" id="A0A1H9Z3X9"/>
<dbReference type="PANTHER" id="PTHR33594:SF1">
    <property type="entry name" value="HD_PDEASE DOMAIN-CONTAINING PROTEIN"/>
    <property type="match status" value="1"/>
</dbReference>
<dbReference type="RefSeq" id="WP_139177994.1">
    <property type="nucleotide sequence ID" value="NZ_FOHT01000002.1"/>
</dbReference>
<dbReference type="PROSITE" id="PS51831">
    <property type="entry name" value="HD"/>
    <property type="match status" value="1"/>
</dbReference>
<dbReference type="InterPro" id="IPR006674">
    <property type="entry name" value="HD_domain"/>
</dbReference>
<dbReference type="EMBL" id="FOHT01000002">
    <property type="protein sequence ID" value="SES76137.1"/>
    <property type="molecule type" value="Genomic_DNA"/>
</dbReference>
<protein>
    <recommendedName>
        <fullName evidence="1">HD domain-containing protein</fullName>
    </recommendedName>
</protein>
<organism evidence="2 3">
    <name type="scientific">Draconibacterium orientale</name>
    <dbReference type="NCBI Taxonomy" id="1168034"/>
    <lineage>
        <taxon>Bacteria</taxon>
        <taxon>Pseudomonadati</taxon>
        <taxon>Bacteroidota</taxon>
        <taxon>Bacteroidia</taxon>
        <taxon>Marinilabiliales</taxon>
        <taxon>Prolixibacteraceae</taxon>
        <taxon>Draconibacterium</taxon>
    </lineage>
</organism>
<dbReference type="Gene3D" id="1.10.472.50">
    <property type="entry name" value="HD-domain/PDEase-like"/>
    <property type="match status" value="1"/>
</dbReference>
<reference evidence="2 3" key="1">
    <citation type="submission" date="2016-10" db="EMBL/GenBank/DDBJ databases">
        <authorList>
            <person name="de Groot N.N."/>
        </authorList>
    </citation>
    <scope>NUCLEOTIDE SEQUENCE [LARGE SCALE GENOMIC DNA]</scope>
    <source>
        <strain evidence="2 3">DSM 25947</strain>
    </source>
</reference>
<dbReference type="SUPFAM" id="SSF109604">
    <property type="entry name" value="HD-domain/PDEase-like"/>
    <property type="match status" value="1"/>
</dbReference>
<dbReference type="Pfam" id="PF01966">
    <property type="entry name" value="HD"/>
    <property type="match status" value="1"/>
</dbReference>
<sequence>MGSNIQQKELVLATESFIRQHFAADSSGHDWWHIHRVRNMAVHLGKKEGGDLFLIEMAALLHDLDDWKLGNGENTSKTKSWLKQISIDKKDADKIEQIIEQVSFKGAGVETKADSLEAQIVQDADRLDAIGAIGIARTFAYGGNKGRLLHHPDIEPQLHNSFEEYKKTTAPTINHFYEKLLLLKDRMNTKAAQEIAEERHRFMEDFLAQFFLEWDCKK</sequence>
<dbReference type="SMART" id="SM00471">
    <property type="entry name" value="HDc"/>
    <property type="match status" value="1"/>
</dbReference>